<evidence type="ECO:0000313" key="2">
    <source>
        <dbReference type="Proteomes" id="UP000256599"/>
    </source>
</evidence>
<feature type="non-terminal residue" evidence="1">
    <location>
        <position position="172"/>
    </location>
</feature>
<dbReference type="Proteomes" id="UP000256599">
    <property type="component" value="Unassembled WGS sequence"/>
</dbReference>
<dbReference type="EMBL" id="NXLR01000054">
    <property type="protein sequence ID" value="RDU58743.1"/>
    <property type="molecule type" value="Genomic_DNA"/>
</dbReference>
<keyword evidence="2" id="KW-1185">Reference proteome</keyword>
<sequence>MSALETFLKSPYNYEHFRDFIIDTFGENIGIKRQTEMTYSNNEQNIIQSYTQVCEPITLDRLTKLGVYAFKTKSIHAKVGLHKELASILKQNGNLSAFLAVFYEEDKAIGNQAEFRLSLVTAGYDYQAQKQSFSNPRRQSFVLGHEKIKSAKTQLQELIDTKQKDLQSLQKA</sequence>
<reference evidence="1 2" key="1">
    <citation type="submission" date="2018-04" db="EMBL/GenBank/DDBJ databases">
        <title>Novel Campyloabacter and Helicobacter Species and Strains.</title>
        <authorList>
            <person name="Mannion A.J."/>
            <person name="Shen Z."/>
            <person name="Fox J.G."/>
        </authorList>
    </citation>
    <scope>NUCLEOTIDE SEQUENCE [LARGE SCALE GENOMIC DNA]</scope>
    <source>
        <strain evidence="1 2">MIT 98-6070</strain>
    </source>
</reference>
<comment type="caution">
    <text evidence="1">The sequence shown here is derived from an EMBL/GenBank/DDBJ whole genome shotgun (WGS) entry which is preliminary data.</text>
</comment>
<organism evidence="1 2">
    <name type="scientific">Helicobacter marmotae</name>
    <dbReference type="NCBI Taxonomy" id="152490"/>
    <lineage>
        <taxon>Bacteria</taxon>
        <taxon>Pseudomonadati</taxon>
        <taxon>Campylobacterota</taxon>
        <taxon>Epsilonproteobacteria</taxon>
        <taxon>Campylobacterales</taxon>
        <taxon>Helicobacteraceae</taxon>
        <taxon>Helicobacter</taxon>
    </lineage>
</organism>
<dbReference type="AlphaFoldDB" id="A0A3D8I0T8"/>
<protein>
    <submittedName>
        <fullName evidence="1">Uncharacterized protein</fullName>
    </submittedName>
</protein>
<name>A0A3D8I0T8_9HELI</name>
<evidence type="ECO:0000313" key="1">
    <source>
        <dbReference type="EMBL" id="RDU58743.1"/>
    </source>
</evidence>
<dbReference type="RefSeq" id="WP_147288787.1">
    <property type="nucleotide sequence ID" value="NZ_NXLR01000054.1"/>
</dbReference>
<proteinExistence type="predicted"/>
<accession>A0A3D8I0T8</accession>
<gene>
    <name evidence="1" type="ORF">CQA63_09300</name>
</gene>